<dbReference type="KEGG" id="sphi:TS85_19505"/>
<dbReference type="OrthoDB" id="7566552at2"/>
<evidence type="ECO:0000313" key="1">
    <source>
        <dbReference type="EMBL" id="AJP73506.1"/>
    </source>
</evidence>
<reference evidence="1 2" key="1">
    <citation type="journal article" date="2015" name="Int. J. Syst. Evol. Microbiol.">
        <title>Sphingomonas hengshuiensis sp. nov., isolated from lake wetland.</title>
        <authorList>
            <person name="Wei S."/>
            <person name="Wang T."/>
            <person name="Liu H."/>
            <person name="Zhang C."/>
            <person name="Guo J."/>
            <person name="Wang Q."/>
            <person name="Liang K."/>
            <person name="Zhang Z."/>
        </authorList>
    </citation>
    <scope>NUCLEOTIDE SEQUENCE [LARGE SCALE GENOMIC DNA]</scope>
    <source>
        <strain evidence="1 2">WHSC-8</strain>
    </source>
</reference>
<dbReference type="EMBL" id="CP010836">
    <property type="protein sequence ID" value="AJP73506.1"/>
    <property type="molecule type" value="Genomic_DNA"/>
</dbReference>
<dbReference type="RefSeq" id="WP_044334423.1">
    <property type="nucleotide sequence ID" value="NZ_CP010836.1"/>
</dbReference>
<dbReference type="Gene3D" id="1.10.287.1700">
    <property type="match status" value="1"/>
</dbReference>
<gene>
    <name evidence="1" type="ORF">TS85_19505</name>
</gene>
<dbReference type="InterPro" id="IPR053716">
    <property type="entry name" value="Flag_assembly_chemotaxis_eff"/>
</dbReference>
<dbReference type="Proteomes" id="UP000032300">
    <property type="component" value="Chromosome"/>
</dbReference>
<proteinExistence type="predicted"/>
<evidence type="ECO:0000313" key="2">
    <source>
        <dbReference type="Proteomes" id="UP000032300"/>
    </source>
</evidence>
<protein>
    <recommendedName>
        <fullName evidence="3">Flagellar FliJ protein</fullName>
    </recommendedName>
</protein>
<accession>A0A7U4JB03</accession>
<evidence type="ECO:0008006" key="3">
    <source>
        <dbReference type="Google" id="ProtNLM"/>
    </source>
</evidence>
<dbReference type="AlphaFoldDB" id="A0A7U4JB03"/>
<keyword evidence="2" id="KW-1185">Reference proteome</keyword>
<organism evidence="1 2">
    <name type="scientific">Sphingomonas hengshuiensis</name>
    <dbReference type="NCBI Taxonomy" id="1609977"/>
    <lineage>
        <taxon>Bacteria</taxon>
        <taxon>Pseudomonadati</taxon>
        <taxon>Pseudomonadota</taxon>
        <taxon>Alphaproteobacteria</taxon>
        <taxon>Sphingomonadales</taxon>
        <taxon>Sphingomonadaceae</taxon>
        <taxon>Sphingomonas</taxon>
    </lineage>
</organism>
<name>A0A7U4JB03_9SPHN</name>
<sequence length="142" mass="15316">MARSPKTLARLLRVRTLQLDQVRADEAKAHARVAQEAQLRERIAALAANVAPVAGAAAQSAGSLIAAAYYRDRLHQSAHAAERRVAVAEQGLDAARAATLEARRDQSAIEKLITRESAEAALKELRALEALPPTGRNRHDIC</sequence>
<reference evidence="1 2" key="2">
    <citation type="submission" date="2015-02" db="EMBL/GenBank/DDBJ databases">
        <title>The complete genome of Sphingomonas hengshuiensis sp. WHSC-8 isolated from soil of Hengshui Lake.</title>
        <authorList>
            <person name="Wei S."/>
            <person name="Guo J."/>
            <person name="Su C."/>
            <person name="Wu R."/>
            <person name="Zhang Z."/>
            <person name="Liang K."/>
            <person name="Li H."/>
            <person name="Wang T."/>
            <person name="Liu H."/>
            <person name="Zhang C."/>
            <person name="Li Z."/>
            <person name="Wang Q."/>
            <person name="Meng J."/>
        </authorList>
    </citation>
    <scope>NUCLEOTIDE SEQUENCE [LARGE SCALE GENOMIC DNA]</scope>
    <source>
        <strain evidence="1 2">WHSC-8</strain>
    </source>
</reference>